<dbReference type="SUPFAM" id="SSF51230">
    <property type="entry name" value="Single hybrid motif"/>
    <property type="match status" value="1"/>
</dbReference>
<dbReference type="InterPro" id="IPR004167">
    <property type="entry name" value="PSBD"/>
</dbReference>
<dbReference type="PROSITE" id="PS50968">
    <property type="entry name" value="BIOTINYL_LIPOYL"/>
    <property type="match status" value="1"/>
</dbReference>
<feature type="region of interest" description="Disordered" evidence="7">
    <location>
        <begin position="183"/>
        <end position="211"/>
    </location>
</feature>
<comment type="caution">
    <text evidence="10">The sequence shown here is derived from an EMBL/GenBank/DDBJ whole genome shotgun (WGS) entry which is preliminary data.</text>
</comment>
<gene>
    <name evidence="10" type="ORF">FHS12_003526</name>
</gene>
<keyword evidence="5 6" id="KW-0012">Acyltransferase</keyword>
<dbReference type="CDD" id="cd06849">
    <property type="entry name" value="lipoyl_domain"/>
    <property type="match status" value="1"/>
</dbReference>
<dbReference type="PROSITE" id="PS51826">
    <property type="entry name" value="PSBD"/>
    <property type="match status" value="1"/>
</dbReference>
<evidence type="ECO:0000256" key="6">
    <source>
        <dbReference type="RuleBase" id="RU003423"/>
    </source>
</evidence>
<feature type="region of interest" description="Disordered" evidence="7">
    <location>
        <begin position="82"/>
        <end position="125"/>
    </location>
</feature>
<feature type="domain" description="Peripheral subunit-binding (PSBD)" evidence="9">
    <location>
        <begin position="152"/>
        <end position="189"/>
    </location>
</feature>
<dbReference type="SUPFAM" id="SSF52777">
    <property type="entry name" value="CoA-dependent acyltransferases"/>
    <property type="match status" value="1"/>
</dbReference>
<dbReference type="GO" id="GO:0005737">
    <property type="term" value="C:cytoplasm"/>
    <property type="evidence" value="ECO:0007669"/>
    <property type="project" value="TreeGrafter"/>
</dbReference>
<dbReference type="InterPro" id="IPR036625">
    <property type="entry name" value="E3-bd_dom_sf"/>
</dbReference>
<feature type="compositionally biased region" description="Acidic residues" evidence="7">
    <location>
        <begin position="87"/>
        <end position="98"/>
    </location>
</feature>
<evidence type="ECO:0000313" key="10">
    <source>
        <dbReference type="EMBL" id="MBB3090568.1"/>
    </source>
</evidence>
<evidence type="ECO:0000313" key="11">
    <source>
        <dbReference type="Proteomes" id="UP000577707"/>
    </source>
</evidence>
<proteinExistence type="inferred from homology"/>
<evidence type="ECO:0000259" key="9">
    <source>
        <dbReference type="PROSITE" id="PS51826"/>
    </source>
</evidence>
<comment type="cofactor">
    <cofactor evidence="1 6">
        <name>(R)-lipoate</name>
        <dbReference type="ChEBI" id="CHEBI:83088"/>
    </cofactor>
</comment>
<dbReference type="InterPro" id="IPR011053">
    <property type="entry name" value="Single_hybrid_motif"/>
</dbReference>
<dbReference type="Gene3D" id="2.40.50.100">
    <property type="match status" value="1"/>
</dbReference>
<dbReference type="GO" id="GO:0016407">
    <property type="term" value="F:acetyltransferase activity"/>
    <property type="evidence" value="ECO:0007669"/>
    <property type="project" value="TreeGrafter"/>
</dbReference>
<dbReference type="InterPro" id="IPR003016">
    <property type="entry name" value="2-oxoA_DH_lipoyl-BS"/>
</dbReference>
<dbReference type="InterPro" id="IPR001078">
    <property type="entry name" value="2-oxoacid_DH_actylTfrase"/>
</dbReference>
<dbReference type="Gene3D" id="4.10.320.10">
    <property type="entry name" value="E3-binding domain"/>
    <property type="match status" value="1"/>
</dbReference>
<dbReference type="Pfam" id="PF00198">
    <property type="entry name" value="2-oxoacid_dh"/>
    <property type="match status" value="1"/>
</dbReference>
<keyword evidence="4 6" id="KW-0450">Lipoyl</keyword>
<dbReference type="FunFam" id="3.30.559.10:FF:000007">
    <property type="entry name" value="Dihydrolipoamide acetyltransferase component of pyruvate dehydrogenase complex"/>
    <property type="match status" value="1"/>
</dbReference>
<dbReference type="Pfam" id="PF00364">
    <property type="entry name" value="Biotin_lipoyl"/>
    <property type="match status" value="1"/>
</dbReference>
<dbReference type="GO" id="GO:0031405">
    <property type="term" value="F:lipoic acid binding"/>
    <property type="evidence" value="ECO:0007669"/>
    <property type="project" value="TreeGrafter"/>
</dbReference>
<evidence type="ECO:0000256" key="5">
    <source>
        <dbReference type="ARBA" id="ARBA00023315"/>
    </source>
</evidence>
<dbReference type="Gene3D" id="3.30.559.10">
    <property type="entry name" value="Chloramphenicol acetyltransferase-like domain"/>
    <property type="match status" value="1"/>
</dbReference>
<organism evidence="10 11">
    <name type="scientific">Nocardioides albus</name>
    <dbReference type="NCBI Taxonomy" id="1841"/>
    <lineage>
        <taxon>Bacteria</taxon>
        <taxon>Bacillati</taxon>
        <taxon>Actinomycetota</taxon>
        <taxon>Actinomycetes</taxon>
        <taxon>Propionibacteriales</taxon>
        <taxon>Nocardioidaceae</taxon>
        <taxon>Nocardioides</taxon>
    </lineage>
</organism>
<feature type="compositionally biased region" description="Polar residues" evidence="7">
    <location>
        <begin position="183"/>
        <end position="204"/>
    </location>
</feature>
<dbReference type="PROSITE" id="PS00189">
    <property type="entry name" value="LIPOYL"/>
    <property type="match status" value="1"/>
</dbReference>
<dbReference type="AlphaFoldDB" id="A0A7W5A6E7"/>
<keyword evidence="10" id="KW-0670">Pyruvate</keyword>
<dbReference type="PANTHER" id="PTHR43178">
    <property type="entry name" value="DIHYDROLIPOAMIDE ACETYLTRANSFERASE COMPONENT OF PYRUVATE DEHYDROGENASE COMPLEX"/>
    <property type="match status" value="1"/>
</dbReference>
<feature type="compositionally biased region" description="Basic and acidic residues" evidence="7">
    <location>
        <begin position="99"/>
        <end position="120"/>
    </location>
</feature>
<evidence type="ECO:0000256" key="7">
    <source>
        <dbReference type="SAM" id="MobiDB-lite"/>
    </source>
</evidence>
<dbReference type="SUPFAM" id="SSF47005">
    <property type="entry name" value="Peripheral subunit-binding domain of 2-oxo acid dehydrogenase complex"/>
    <property type="match status" value="1"/>
</dbReference>
<accession>A0A7W5A6E7</accession>
<evidence type="ECO:0000259" key="8">
    <source>
        <dbReference type="PROSITE" id="PS50968"/>
    </source>
</evidence>
<keyword evidence="3 6" id="KW-0808">Transferase</keyword>
<reference evidence="10 11" key="1">
    <citation type="submission" date="2020-08" db="EMBL/GenBank/DDBJ databases">
        <title>Genomic Encyclopedia of Type Strains, Phase III (KMG-III): the genomes of soil and plant-associated and newly described type strains.</title>
        <authorList>
            <person name="Whitman W."/>
        </authorList>
    </citation>
    <scope>NUCLEOTIDE SEQUENCE [LARGE SCALE GENOMIC DNA]</scope>
    <source>
        <strain evidence="10 11">CECT 3302</strain>
    </source>
</reference>
<dbReference type="Pfam" id="PF02817">
    <property type="entry name" value="E3_binding"/>
    <property type="match status" value="1"/>
</dbReference>
<sequence>MVNEFKLPDVGEGLTEAEIVEWHVAVGDVIKVNDPVCDIETAKSVVELPSPYAGVVQELLVEVGAEVQVGTPIIRIGDALADSPVAEPDEPPAEESVPDAERSVSDAERSVSDPDEHEKPLTLVGYGSKEDAVVRRNRTVSAPAAAAGTGVLAKPTARKAARDRGIDLSSVTPARADGVITTTDLDSVGSDTGSFVPQTSGSTSGDRERREPIKGLRKQMGQAMVDSAFTLPHVTIWTTIDVTRTSELVATLKTDRDFAEVRVSPLLVVAKATLLAMRRTPIINSWWDEAAQEIVFKEYVNLGIAAATPRGLQVPNVKGADRMSLVELGTAINELTATARTGKTPPADQTGGTFTITNIGPFGIDGGAPIINPGESAILSVGAIKRQPWIVGAGDDERIEPRDVCTLALSFDHRHIDGEAGSRFLADVARIVGDPSTALLF</sequence>
<feature type="domain" description="Lipoyl-binding" evidence="8">
    <location>
        <begin position="2"/>
        <end position="77"/>
    </location>
</feature>
<dbReference type="Proteomes" id="UP000577707">
    <property type="component" value="Unassembled WGS sequence"/>
</dbReference>
<dbReference type="InterPro" id="IPR023213">
    <property type="entry name" value="CAT-like_dom_sf"/>
</dbReference>
<dbReference type="EC" id="2.3.1.-" evidence="6"/>
<evidence type="ECO:0000256" key="1">
    <source>
        <dbReference type="ARBA" id="ARBA00001938"/>
    </source>
</evidence>
<dbReference type="PANTHER" id="PTHR43178:SF5">
    <property type="entry name" value="LIPOAMIDE ACYLTRANSFERASE COMPONENT OF BRANCHED-CHAIN ALPHA-KETO ACID DEHYDROGENASE COMPLEX, MITOCHONDRIAL"/>
    <property type="match status" value="1"/>
</dbReference>
<evidence type="ECO:0000256" key="3">
    <source>
        <dbReference type="ARBA" id="ARBA00022679"/>
    </source>
</evidence>
<keyword evidence="11" id="KW-1185">Reference proteome</keyword>
<dbReference type="RefSeq" id="WP_183547590.1">
    <property type="nucleotide sequence ID" value="NZ_BMQT01000005.1"/>
</dbReference>
<protein>
    <recommendedName>
        <fullName evidence="6">Dihydrolipoamide acetyltransferase component of pyruvate dehydrogenase complex</fullName>
        <ecNumber evidence="6">2.3.1.-</ecNumber>
    </recommendedName>
</protein>
<dbReference type="InterPro" id="IPR000089">
    <property type="entry name" value="Biotin_lipoyl"/>
</dbReference>
<evidence type="ECO:0000256" key="4">
    <source>
        <dbReference type="ARBA" id="ARBA00022823"/>
    </source>
</evidence>
<dbReference type="EMBL" id="JACHXG010000007">
    <property type="protein sequence ID" value="MBB3090568.1"/>
    <property type="molecule type" value="Genomic_DNA"/>
</dbReference>
<dbReference type="InterPro" id="IPR050743">
    <property type="entry name" value="2-oxoacid_DH_E2_comp"/>
</dbReference>
<comment type="similarity">
    <text evidence="2 6">Belongs to the 2-oxoacid dehydrogenase family.</text>
</comment>
<name>A0A7W5A6E7_9ACTN</name>
<evidence type="ECO:0000256" key="2">
    <source>
        <dbReference type="ARBA" id="ARBA00007317"/>
    </source>
</evidence>